<evidence type="ECO:0000313" key="2">
    <source>
        <dbReference type="Proteomes" id="UP000320209"/>
    </source>
</evidence>
<dbReference type="GO" id="GO:0008168">
    <property type="term" value="F:methyltransferase activity"/>
    <property type="evidence" value="ECO:0007669"/>
    <property type="project" value="UniProtKB-KW"/>
</dbReference>
<keyword evidence="2" id="KW-1185">Reference proteome</keyword>
<dbReference type="GO" id="GO:0032259">
    <property type="term" value="P:methylation"/>
    <property type="evidence" value="ECO:0007669"/>
    <property type="project" value="UniProtKB-KW"/>
</dbReference>
<keyword evidence="1" id="KW-0808">Transferase</keyword>
<gene>
    <name evidence="1" type="ORF">FB381_3362</name>
</gene>
<dbReference type="InterPro" id="IPR029063">
    <property type="entry name" value="SAM-dependent_MTases_sf"/>
</dbReference>
<dbReference type="AlphaFoldDB" id="A0A543AA50"/>
<dbReference type="SUPFAM" id="SSF53335">
    <property type="entry name" value="S-adenosyl-L-methionine-dependent methyltransferases"/>
    <property type="match status" value="1"/>
</dbReference>
<dbReference type="Proteomes" id="UP000320209">
    <property type="component" value="Unassembled WGS sequence"/>
</dbReference>
<protein>
    <submittedName>
        <fullName evidence="1">Methyltransferase family protein</fullName>
    </submittedName>
</protein>
<keyword evidence="1" id="KW-0489">Methyltransferase</keyword>
<comment type="caution">
    <text evidence="1">The sequence shown here is derived from an EMBL/GenBank/DDBJ whole genome shotgun (WGS) entry which is preliminary data.</text>
</comment>
<reference evidence="1 2" key="1">
    <citation type="submission" date="2019-06" db="EMBL/GenBank/DDBJ databases">
        <title>Sequencing the genomes of 1000 actinobacteria strains.</title>
        <authorList>
            <person name="Klenk H.-P."/>
        </authorList>
    </citation>
    <scope>NUCLEOTIDE SEQUENCE [LARGE SCALE GENOMIC DNA]</scope>
    <source>
        <strain evidence="1 2">DSM 25218</strain>
    </source>
</reference>
<organism evidence="1 2">
    <name type="scientific">Nocardioides albertanoniae</name>
    <dbReference type="NCBI Taxonomy" id="1175486"/>
    <lineage>
        <taxon>Bacteria</taxon>
        <taxon>Bacillati</taxon>
        <taxon>Actinomycetota</taxon>
        <taxon>Actinomycetes</taxon>
        <taxon>Propionibacteriales</taxon>
        <taxon>Nocardioidaceae</taxon>
        <taxon>Nocardioides</taxon>
    </lineage>
</organism>
<evidence type="ECO:0000313" key="1">
    <source>
        <dbReference type="EMBL" id="TQL69455.1"/>
    </source>
</evidence>
<dbReference type="RefSeq" id="WP_246088159.1">
    <property type="nucleotide sequence ID" value="NZ_VFOV01000001.1"/>
</dbReference>
<dbReference type="Pfam" id="PF13578">
    <property type="entry name" value="Methyltransf_24"/>
    <property type="match status" value="1"/>
</dbReference>
<dbReference type="EMBL" id="VFOV01000001">
    <property type="protein sequence ID" value="TQL69455.1"/>
    <property type="molecule type" value="Genomic_DNA"/>
</dbReference>
<accession>A0A543AA50</accession>
<name>A0A543AA50_9ACTN</name>
<dbReference type="Gene3D" id="3.40.50.150">
    <property type="entry name" value="Vaccinia Virus protein VP39"/>
    <property type="match status" value="1"/>
</dbReference>
<sequence>MSTSGRSPLSLAKQSYAASMKAVGRGLTRTGLAQETAPPVEQRWRHWTHSLTKVYDSLAMAKLDVPWWTYDAIAAVDAWLSERERPIRAYEYGSGASTIWLSRRADEIHSVEHHKGFGEMMQAELAGEEEISLRVIEPVASDHPVVPSHKEGHAALDFEAYVNSIDDVDGEFDLVVIDGRAREACLEKAKDRLAPGGIIVFDNSRRKRYVDAIAASGMKEAIHSGLTPTLPYPERTSVLTKG</sequence>
<proteinExistence type="predicted"/>